<comment type="caution">
    <text evidence="1">Lacks conserved residue(s) required for the propagation of feature annotation.</text>
</comment>
<proteinExistence type="predicted"/>
<evidence type="ECO:0000313" key="6">
    <source>
        <dbReference type="Proteomes" id="UP000275408"/>
    </source>
</evidence>
<keyword evidence="1" id="KW-0245">EGF-like domain</keyword>
<dbReference type="InterPro" id="IPR003609">
    <property type="entry name" value="Pan_app"/>
</dbReference>
<feature type="chain" id="PRO_5017932951" description="Apple domain-containing protein" evidence="2">
    <location>
        <begin position="26"/>
        <end position="180"/>
    </location>
</feature>
<evidence type="ECO:0000259" key="4">
    <source>
        <dbReference type="PROSITE" id="PS50948"/>
    </source>
</evidence>
<dbReference type="Gene3D" id="3.50.4.10">
    <property type="entry name" value="Hepatocyte Growth Factor"/>
    <property type="match status" value="1"/>
</dbReference>
<keyword evidence="2" id="KW-0732">Signal</keyword>
<dbReference type="InterPro" id="IPR000742">
    <property type="entry name" value="EGF"/>
</dbReference>
<evidence type="ECO:0000259" key="3">
    <source>
        <dbReference type="PROSITE" id="PS50026"/>
    </source>
</evidence>
<feature type="domain" description="EGF-like" evidence="3">
    <location>
        <begin position="140"/>
        <end position="175"/>
    </location>
</feature>
<name>A0A3M6TKF4_POCDA</name>
<feature type="disulfide bond" evidence="1">
    <location>
        <begin position="165"/>
        <end position="174"/>
    </location>
</feature>
<dbReference type="CDD" id="cd00054">
    <property type="entry name" value="EGF_CA"/>
    <property type="match status" value="1"/>
</dbReference>
<dbReference type="EMBL" id="RCHS01003444">
    <property type="protein sequence ID" value="RMX41781.1"/>
    <property type="molecule type" value="Genomic_DNA"/>
</dbReference>
<dbReference type="SMART" id="SM00473">
    <property type="entry name" value="PAN_AP"/>
    <property type="match status" value="1"/>
</dbReference>
<organism evidence="5 6">
    <name type="scientific">Pocillopora damicornis</name>
    <name type="common">Cauliflower coral</name>
    <name type="synonym">Millepora damicornis</name>
    <dbReference type="NCBI Taxonomy" id="46731"/>
    <lineage>
        <taxon>Eukaryota</taxon>
        <taxon>Metazoa</taxon>
        <taxon>Cnidaria</taxon>
        <taxon>Anthozoa</taxon>
        <taxon>Hexacorallia</taxon>
        <taxon>Scleractinia</taxon>
        <taxon>Astrocoeniina</taxon>
        <taxon>Pocilloporidae</taxon>
        <taxon>Pocillopora</taxon>
    </lineage>
</organism>
<dbReference type="AlphaFoldDB" id="A0A3M6TKF4"/>
<feature type="disulfide bond" evidence="1">
    <location>
        <begin position="144"/>
        <end position="154"/>
    </location>
</feature>
<protein>
    <recommendedName>
        <fullName evidence="7">Apple domain-containing protein</fullName>
    </recommendedName>
</protein>
<evidence type="ECO:0000313" key="5">
    <source>
        <dbReference type="EMBL" id="RMX41781.1"/>
    </source>
</evidence>
<dbReference type="SUPFAM" id="SSF57196">
    <property type="entry name" value="EGF/Laminin"/>
    <property type="match status" value="1"/>
</dbReference>
<evidence type="ECO:0000256" key="2">
    <source>
        <dbReference type="SAM" id="SignalP"/>
    </source>
</evidence>
<dbReference type="PROSITE" id="PS50026">
    <property type="entry name" value="EGF_3"/>
    <property type="match status" value="1"/>
</dbReference>
<gene>
    <name evidence="5" type="ORF">pdam_00005555</name>
</gene>
<feature type="signal peptide" evidence="2">
    <location>
        <begin position="1"/>
        <end position="25"/>
    </location>
</feature>
<keyword evidence="1" id="KW-1015">Disulfide bond</keyword>
<dbReference type="SUPFAM" id="SSF57414">
    <property type="entry name" value="Hairpin loop containing domain-like"/>
    <property type="match status" value="1"/>
</dbReference>
<dbReference type="Gene3D" id="2.10.25.10">
    <property type="entry name" value="Laminin"/>
    <property type="match status" value="1"/>
</dbReference>
<sequence>MDYFRHPVTGQFIFALIFVIHTSSSQCTNGICEKVSFSLATDLRYNSSFDGYVFERLSIASWQQCLHICMANCQCLSFNFKWVNTTQNCELNDANSKLAAEALNEKEGINYYEPVRNYYDKNGVPQQACSDPTCQSHCCDSAPCQNGGTCRNICHVNKRRFECGCPRVFTGHRCQYPLPP</sequence>
<evidence type="ECO:0000256" key="1">
    <source>
        <dbReference type="PROSITE-ProRule" id="PRU00076"/>
    </source>
</evidence>
<dbReference type="Proteomes" id="UP000275408">
    <property type="component" value="Unassembled WGS sequence"/>
</dbReference>
<dbReference type="Pfam" id="PF00024">
    <property type="entry name" value="PAN_1"/>
    <property type="match status" value="1"/>
</dbReference>
<comment type="caution">
    <text evidence="5">The sequence shown here is derived from an EMBL/GenBank/DDBJ whole genome shotgun (WGS) entry which is preliminary data.</text>
</comment>
<reference evidence="5 6" key="1">
    <citation type="journal article" date="2018" name="Sci. Rep.">
        <title>Comparative analysis of the Pocillopora damicornis genome highlights role of immune system in coral evolution.</title>
        <authorList>
            <person name="Cunning R."/>
            <person name="Bay R.A."/>
            <person name="Gillette P."/>
            <person name="Baker A.C."/>
            <person name="Traylor-Knowles N."/>
        </authorList>
    </citation>
    <scope>NUCLEOTIDE SEQUENCE [LARGE SCALE GENOMIC DNA]</scope>
    <source>
        <strain evidence="5">RSMAS</strain>
        <tissue evidence="5">Whole animal</tissue>
    </source>
</reference>
<feature type="domain" description="Apple" evidence="4">
    <location>
        <begin position="32"/>
        <end position="116"/>
    </location>
</feature>
<accession>A0A3M6TKF4</accession>
<dbReference type="PROSITE" id="PS50948">
    <property type="entry name" value="PAN"/>
    <property type="match status" value="1"/>
</dbReference>
<keyword evidence="6" id="KW-1185">Reference proteome</keyword>
<dbReference type="OrthoDB" id="58529at2759"/>
<evidence type="ECO:0008006" key="7">
    <source>
        <dbReference type="Google" id="ProtNLM"/>
    </source>
</evidence>